<keyword evidence="3" id="KW-1185">Reference proteome</keyword>
<dbReference type="SUPFAM" id="SSF88723">
    <property type="entry name" value="PIN domain-like"/>
    <property type="match status" value="1"/>
</dbReference>
<evidence type="ECO:0000313" key="3">
    <source>
        <dbReference type="Proteomes" id="UP001597469"/>
    </source>
</evidence>
<comment type="caution">
    <text evidence="2">The sequence shown here is derived from an EMBL/GenBank/DDBJ whole genome shotgun (WGS) entry which is preliminary data.</text>
</comment>
<protein>
    <submittedName>
        <fullName evidence="2">PIN domain-containing protein</fullName>
    </submittedName>
</protein>
<sequence length="147" mass="16843">MNQYVLDANVLFSGVMSQKAIYRAMFDQDKYYTPDFVLAELNNYRKVFLKKSAVKGTDLKEFTLFLFSRIVVVPDYVITPDSYTRAELLVADIDPKDVAYVALNEELGTTLLTRDKPLYDGLRAKGYMRIRLFNDFIAEEITAQGGQ</sequence>
<evidence type="ECO:0000259" key="1">
    <source>
        <dbReference type="Pfam" id="PF10130"/>
    </source>
</evidence>
<dbReference type="Gene3D" id="3.40.50.1010">
    <property type="entry name" value="5'-nuclease"/>
    <property type="match status" value="1"/>
</dbReference>
<reference evidence="3" key="1">
    <citation type="journal article" date="2019" name="Int. J. Syst. Evol. Microbiol.">
        <title>The Global Catalogue of Microorganisms (GCM) 10K type strain sequencing project: providing services to taxonomists for standard genome sequencing and annotation.</title>
        <authorList>
            <consortium name="The Broad Institute Genomics Platform"/>
            <consortium name="The Broad Institute Genome Sequencing Center for Infectious Disease"/>
            <person name="Wu L."/>
            <person name="Ma J."/>
        </authorList>
    </citation>
    <scope>NUCLEOTIDE SEQUENCE [LARGE SCALE GENOMIC DNA]</scope>
    <source>
        <strain evidence="3">KCTC 42805</strain>
    </source>
</reference>
<name>A0ABW5M974_9BACT</name>
<accession>A0ABW5M974</accession>
<feature type="domain" description="PIN" evidence="1">
    <location>
        <begin position="5"/>
        <end position="126"/>
    </location>
</feature>
<organism evidence="2 3">
    <name type="scientific">Spirosoma soli</name>
    <dbReference type="NCBI Taxonomy" id="1770529"/>
    <lineage>
        <taxon>Bacteria</taxon>
        <taxon>Pseudomonadati</taxon>
        <taxon>Bacteroidota</taxon>
        <taxon>Cytophagia</taxon>
        <taxon>Cytophagales</taxon>
        <taxon>Cytophagaceae</taxon>
        <taxon>Spirosoma</taxon>
    </lineage>
</organism>
<dbReference type="Pfam" id="PF10130">
    <property type="entry name" value="PIN_2"/>
    <property type="match status" value="1"/>
</dbReference>
<evidence type="ECO:0000313" key="2">
    <source>
        <dbReference type="EMBL" id="MFD2573595.1"/>
    </source>
</evidence>
<dbReference type="EMBL" id="JBHULN010000019">
    <property type="protein sequence ID" value="MFD2573595.1"/>
    <property type="molecule type" value="Genomic_DNA"/>
</dbReference>
<dbReference type="InterPro" id="IPR029060">
    <property type="entry name" value="PIN-like_dom_sf"/>
</dbReference>
<dbReference type="Proteomes" id="UP001597469">
    <property type="component" value="Unassembled WGS sequence"/>
</dbReference>
<gene>
    <name evidence="2" type="ORF">ACFSUS_23350</name>
</gene>
<dbReference type="RefSeq" id="WP_381526420.1">
    <property type="nucleotide sequence ID" value="NZ_JBHULN010000019.1"/>
</dbReference>
<dbReference type="InterPro" id="IPR002716">
    <property type="entry name" value="PIN_dom"/>
</dbReference>
<proteinExistence type="predicted"/>